<proteinExistence type="predicted"/>
<feature type="compositionally biased region" description="Polar residues" evidence="1">
    <location>
        <begin position="193"/>
        <end position="208"/>
    </location>
</feature>
<gene>
    <name evidence="2" type="ORF">HII31_08574</name>
</gene>
<feature type="compositionally biased region" description="Basic and acidic residues" evidence="1">
    <location>
        <begin position="62"/>
        <end position="76"/>
    </location>
</feature>
<dbReference type="EMBL" id="JABCIY010000175">
    <property type="protein sequence ID" value="KAF7190243.1"/>
    <property type="molecule type" value="Genomic_DNA"/>
</dbReference>
<dbReference type="Proteomes" id="UP000660729">
    <property type="component" value="Unassembled WGS sequence"/>
</dbReference>
<name>A0A8H6VFC5_9PEZI</name>
<feature type="compositionally biased region" description="Low complexity" evidence="1">
    <location>
        <begin position="77"/>
        <end position="112"/>
    </location>
</feature>
<dbReference type="AlphaFoldDB" id="A0A8H6VFC5"/>
<feature type="compositionally biased region" description="Pro residues" evidence="1">
    <location>
        <begin position="171"/>
        <end position="183"/>
    </location>
</feature>
<reference evidence="2" key="1">
    <citation type="submission" date="2020-04" db="EMBL/GenBank/DDBJ databases">
        <title>Draft genome resource of the tomato pathogen Pseudocercospora fuligena.</title>
        <authorList>
            <person name="Zaccaron A."/>
        </authorList>
    </citation>
    <scope>NUCLEOTIDE SEQUENCE</scope>
    <source>
        <strain evidence="2">PF001</strain>
    </source>
</reference>
<sequence length="300" mass="31472">HIPYLAVPYSFPEVVNNTQLKALLQQHRDSRPSERDSQASKLSKLIERRHAGKANMPPVPVHIDDPITPKVQHHDASSANTSTSTTAQQQYPPAQPGAVAAAPAPTTYIPSAQPNPTPTRIAMTSGNSPPPPAPGAVPVPPGQNAAATAPSTLPPPPKAGETAALKQPQITQPPPQMNIPPPQSNYAPVHGTTPATQTQSRGGATTINFGAAPAPQISAGSHPPGYHQDTNAQELSSAARASLDQHERRESFANNLGFGGGDSTNDTAANVWNTVKIWANTAGNGLAEAEKQVWERINKK</sequence>
<organism evidence="2 3">
    <name type="scientific">Pseudocercospora fuligena</name>
    <dbReference type="NCBI Taxonomy" id="685502"/>
    <lineage>
        <taxon>Eukaryota</taxon>
        <taxon>Fungi</taxon>
        <taxon>Dikarya</taxon>
        <taxon>Ascomycota</taxon>
        <taxon>Pezizomycotina</taxon>
        <taxon>Dothideomycetes</taxon>
        <taxon>Dothideomycetidae</taxon>
        <taxon>Mycosphaerellales</taxon>
        <taxon>Mycosphaerellaceae</taxon>
        <taxon>Pseudocercospora</taxon>
    </lineage>
</organism>
<feature type="region of interest" description="Disordered" evidence="1">
    <location>
        <begin position="49"/>
        <end position="230"/>
    </location>
</feature>
<keyword evidence="3" id="KW-1185">Reference proteome</keyword>
<protein>
    <submittedName>
        <fullName evidence="2">Uncharacterized protein</fullName>
    </submittedName>
</protein>
<evidence type="ECO:0000313" key="2">
    <source>
        <dbReference type="EMBL" id="KAF7190243.1"/>
    </source>
</evidence>
<feature type="compositionally biased region" description="Pro residues" evidence="1">
    <location>
        <begin position="128"/>
        <end position="141"/>
    </location>
</feature>
<evidence type="ECO:0000256" key="1">
    <source>
        <dbReference type="SAM" id="MobiDB-lite"/>
    </source>
</evidence>
<comment type="caution">
    <text evidence="2">The sequence shown here is derived from an EMBL/GenBank/DDBJ whole genome shotgun (WGS) entry which is preliminary data.</text>
</comment>
<accession>A0A8H6VFC5</accession>
<evidence type="ECO:0000313" key="3">
    <source>
        <dbReference type="Proteomes" id="UP000660729"/>
    </source>
</evidence>
<dbReference type="OrthoDB" id="5385910at2759"/>
<feature type="non-terminal residue" evidence="2">
    <location>
        <position position="300"/>
    </location>
</feature>